<gene>
    <name evidence="1" type="ORF">AB664_28005</name>
</gene>
<proteinExistence type="predicted"/>
<sequence>MNDKERQRISTKHDFNTPWLTPSCAISEKSDFNGDYEVILSSNDVNTDADFPISIQKITTVMPW</sequence>
<evidence type="ECO:0000313" key="1">
    <source>
        <dbReference type="EMBL" id="KYB46025.1"/>
    </source>
</evidence>
<protein>
    <submittedName>
        <fullName evidence="1">Uncharacterized protein</fullName>
    </submittedName>
</protein>
<organism evidence="1">
    <name type="scientific">Brucella anthropi</name>
    <name type="common">Ochrobactrum anthropi</name>
    <dbReference type="NCBI Taxonomy" id="529"/>
    <lineage>
        <taxon>Bacteria</taxon>
        <taxon>Pseudomonadati</taxon>
        <taxon>Pseudomonadota</taxon>
        <taxon>Alphaproteobacteria</taxon>
        <taxon>Hyphomicrobiales</taxon>
        <taxon>Brucellaceae</taxon>
        <taxon>Brucella/Ochrobactrum group</taxon>
        <taxon>Brucella</taxon>
    </lineage>
</organism>
<comment type="caution">
    <text evidence="1">The sequence shown here is derived from an EMBL/GenBank/DDBJ whole genome shotgun (WGS) entry which is preliminary data.</text>
</comment>
<name>A0A656Z8B0_BRUAN</name>
<reference evidence="1" key="1">
    <citation type="submission" date="2016-02" db="EMBL/GenBank/DDBJ databases">
        <title>Genomic sequences of Ochrobactrum anthropi.</title>
        <authorList>
            <person name="Chudasama K.S."/>
            <person name="Thaker V.S."/>
        </authorList>
    </citation>
    <scope>NUCLEOTIDE SEQUENCE [LARGE SCALE GENOMIC DNA]</scope>
    <source>
        <strain evidence="1">SUBG007</strain>
    </source>
</reference>
<dbReference type="AlphaFoldDB" id="A0A656Z8B0"/>
<dbReference type="EMBL" id="LUAY01001472">
    <property type="protein sequence ID" value="KYB46025.1"/>
    <property type="molecule type" value="Genomic_DNA"/>
</dbReference>
<accession>A0A656Z8B0</accession>